<keyword evidence="4" id="KW-1185">Reference proteome</keyword>
<name>B8CF89_THAPS</name>
<dbReference type="Proteomes" id="UP000001449">
    <property type="component" value="Chromosome 22"/>
</dbReference>
<evidence type="ECO:0000256" key="1">
    <source>
        <dbReference type="SAM" id="MobiDB-lite"/>
    </source>
</evidence>
<evidence type="ECO:0000313" key="4">
    <source>
        <dbReference type="Proteomes" id="UP000001449"/>
    </source>
</evidence>
<dbReference type="PaxDb" id="35128-Thaps11680"/>
<sequence>MAISKRHKLVHASQLLVLFIMTIHRTLINAFGNAPSAINRSVNHRSKFQGYILSSRLSMGLYEEDIDWDADLFGQIGKSGDANPTPAEDGDTTASKQLNNRSEEDGGEWDMEQSKTEVNSLREQMNDSWKLDEKEIEGKPSVDWVPRFESGPDEDEPWFTG</sequence>
<accession>B8CF89</accession>
<dbReference type="InParanoid" id="B8CF89"/>
<dbReference type="EMBL" id="CM000653">
    <property type="protein sequence ID" value="EED87759.1"/>
    <property type="molecule type" value="Genomic_DNA"/>
</dbReference>
<evidence type="ECO:0000256" key="2">
    <source>
        <dbReference type="SAM" id="SignalP"/>
    </source>
</evidence>
<organism evidence="3 4">
    <name type="scientific">Thalassiosira pseudonana</name>
    <name type="common">Marine diatom</name>
    <name type="synonym">Cyclotella nana</name>
    <dbReference type="NCBI Taxonomy" id="35128"/>
    <lineage>
        <taxon>Eukaryota</taxon>
        <taxon>Sar</taxon>
        <taxon>Stramenopiles</taxon>
        <taxon>Ochrophyta</taxon>
        <taxon>Bacillariophyta</taxon>
        <taxon>Coscinodiscophyceae</taxon>
        <taxon>Thalassiosirophycidae</taxon>
        <taxon>Thalassiosirales</taxon>
        <taxon>Thalassiosiraceae</taxon>
        <taxon>Thalassiosira</taxon>
    </lineage>
</organism>
<protein>
    <submittedName>
        <fullName evidence="3">Uncharacterized protein</fullName>
    </submittedName>
</protein>
<keyword evidence="2" id="KW-0732">Signal</keyword>
<evidence type="ECO:0000313" key="3">
    <source>
        <dbReference type="EMBL" id="EED87759.1"/>
    </source>
</evidence>
<dbReference type="AlphaFoldDB" id="B8CF89"/>
<reference evidence="3 4" key="2">
    <citation type="journal article" date="2008" name="Nature">
        <title>The Phaeodactylum genome reveals the evolutionary history of diatom genomes.</title>
        <authorList>
            <person name="Bowler C."/>
            <person name="Allen A.E."/>
            <person name="Badger J.H."/>
            <person name="Grimwood J."/>
            <person name="Jabbari K."/>
            <person name="Kuo A."/>
            <person name="Maheswari U."/>
            <person name="Martens C."/>
            <person name="Maumus F."/>
            <person name="Otillar R.P."/>
            <person name="Rayko E."/>
            <person name="Salamov A."/>
            <person name="Vandepoele K."/>
            <person name="Beszteri B."/>
            <person name="Gruber A."/>
            <person name="Heijde M."/>
            <person name="Katinka M."/>
            <person name="Mock T."/>
            <person name="Valentin K."/>
            <person name="Verret F."/>
            <person name="Berges J.A."/>
            <person name="Brownlee C."/>
            <person name="Cadoret J.P."/>
            <person name="Chiovitti A."/>
            <person name="Choi C.J."/>
            <person name="Coesel S."/>
            <person name="De Martino A."/>
            <person name="Detter J.C."/>
            <person name="Durkin C."/>
            <person name="Falciatore A."/>
            <person name="Fournet J."/>
            <person name="Haruta M."/>
            <person name="Huysman M.J."/>
            <person name="Jenkins B.D."/>
            <person name="Jiroutova K."/>
            <person name="Jorgensen R.E."/>
            <person name="Joubert Y."/>
            <person name="Kaplan A."/>
            <person name="Kroger N."/>
            <person name="Kroth P.G."/>
            <person name="La Roche J."/>
            <person name="Lindquist E."/>
            <person name="Lommer M."/>
            <person name="Martin-Jezequel V."/>
            <person name="Lopez P.J."/>
            <person name="Lucas S."/>
            <person name="Mangogna M."/>
            <person name="McGinnis K."/>
            <person name="Medlin L.K."/>
            <person name="Montsant A."/>
            <person name="Oudot-Le Secq M.P."/>
            <person name="Napoli C."/>
            <person name="Obornik M."/>
            <person name="Parker M.S."/>
            <person name="Petit J.L."/>
            <person name="Porcel B.M."/>
            <person name="Poulsen N."/>
            <person name="Robison M."/>
            <person name="Rychlewski L."/>
            <person name="Rynearson T.A."/>
            <person name="Schmutz J."/>
            <person name="Shapiro H."/>
            <person name="Siaut M."/>
            <person name="Stanley M."/>
            <person name="Sussman M.R."/>
            <person name="Taylor A.R."/>
            <person name="Vardi A."/>
            <person name="von Dassow P."/>
            <person name="Vyverman W."/>
            <person name="Willis A."/>
            <person name="Wyrwicz L.S."/>
            <person name="Rokhsar D.S."/>
            <person name="Weissenbach J."/>
            <person name="Armbrust E.V."/>
            <person name="Green B.R."/>
            <person name="Van de Peer Y."/>
            <person name="Grigoriev I.V."/>
        </authorList>
    </citation>
    <scope>NUCLEOTIDE SEQUENCE [LARGE SCALE GENOMIC DNA]</scope>
    <source>
        <strain evidence="3 4">CCMP1335</strain>
    </source>
</reference>
<dbReference type="HOGENOM" id="CLU_1647175_0_0_1"/>
<feature type="region of interest" description="Disordered" evidence="1">
    <location>
        <begin position="74"/>
        <end position="161"/>
    </location>
</feature>
<feature type="compositionally biased region" description="Acidic residues" evidence="1">
    <location>
        <begin position="151"/>
        <end position="161"/>
    </location>
</feature>
<reference evidence="3 4" key="1">
    <citation type="journal article" date="2004" name="Science">
        <title>The genome of the diatom Thalassiosira pseudonana: ecology, evolution, and metabolism.</title>
        <authorList>
            <person name="Armbrust E.V."/>
            <person name="Berges J.A."/>
            <person name="Bowler C."/>
            <person name="Green B.R."/>
            <person name="Martinez D."/>
            <person name="Putnam N.H."/>
            <person name="Zhou S."/>
            <person name="Allen A.E."/>
            <person name="Apt K.E."/>
            <person name="Bechner M."/>
            <person name="Brzezinski M.A."/>
            <person name="Chaal B.K."/>
            <person name="Chiovitti A."/>
            <person name="Davis A.K."/>
            <person name="Demarest M.S."/>
            <person name="Detter J.C."/>
            <person name="Glavina T."/>
            <person name="Goodstein D."/>
            <person name="Hadi M.Z."/>
            <person name="Hellsten U."/>
            <person name="Hildebrand M."/>
            <person name="Jenkins B.D."/>
            <person name="Jurka J."/>
            <person name="Kapitonov V.V."/>
            <person name="Kroger N."/>
            <person name="Lau W.W."/>
            <person name="Lane T.W."/>
            <person name="Larimer F.W."/>
            <person name="Lippmeier J.C."/>
            <person name="Lucas S."/>
            <person name="Medina M."/>
            <person name="Montsant A."/>
            <person name="Obornik M."/>
            <person name="Parker M.S."/>
            <person name="Palenik B."/>
            <person name="Pazour G.J."/>
            <person name="Richardson P.M."/>
            <person name="Rynearson T.A."/>
            <person name="Saito M.A."/>
            <person name="Schwartz D.C."/>
            <person name="Thamatrakoln K."/>
            <person name="Valentin K."/>
            <person name="Vardi A."/>
            <person name="Wilkerson F.P."/>
            <person name="Rokhsar D.S."/>
        </authorList>
    </citation>
    <scope>NUCLEOTIDE SEQUENCE [LARGE SCALE GENOMIC DNA]</scope>
    <source>
        <strain evidence="3 4">CCMP1335</strain>
    </source>
</reference>
<feature type="compositionally biased region" description="Polar residues" evidence="1">
    <location>
        <begin position="116"/>
        <end position="127"/>
    </location>
</feature>
<dbReference type="RefSeq" id="XP_002294979.1">
    <property type="nucleotide sequence ID" value="XM_002294943.1"/>
</dbReference>
<feature type="chain" id="PRO_5002866556" evidence="2">
    <location>
        <begin position="31"/>
        <end position="161"/>
    </location>
</feature>
<feature type="compositionally biased region" description="Basic and acidic residues" evidence="1">
    <location>
        <begin position="129"/>
        <end position="140"/>
    </location>
</feature>
<proteinExistence type="predicted"/>
<gene>
    <name evidence="3" type="ORF">THAPSDRAFT_11680</name>
</gene>
<dbReference type="GeneID" id="7449474"/>
<dbReference type="eggNOG" id="ENOG502TAU8">
    <property type="taxonomic scope" value="Eukaryota"/>
</dbReference>
<dbReference type="KEGG" id="tps:THAPSDRAFT_11680"/>
<feature type="signal peptide" evidence="2">
    <location>
        <begin position="1"/>
        <end position="30"/>
    </location>
</feature>